<keyword evidence="9" id="KW-1185">Reference proteome</keyword>
<evidence type="ECO:0000256" key="3">
    <source>
        <dbReference type="ARBA" id="ARBA00022723"/>
    </source>
</evidence>
<reference evidence="10" key="1">
    <citation type="submission" date="2025-08" db="UniProtKB">
        <authorList>
            <consortium name="RefSeq"/>
        </authorList>
    </citation>
    <scope>IDENTIFICATION</scope>
</reference>
<dbReference type="Proteomes" id="UP000189703">
    <property type="component" value="Unplaced"/>
</dbReference>
<keyword evidence="8" id="KW-1133">Transmembrane helix</keyword>
<comment type="similarity">
    <text evidence="1 7">Belongs to the cytochrome P450 family.</text>
</comment>
<dbReference type="GO" id="GO:0020037">
    <property type="term" value="F:heme binding"/>
    <property type="evidence" value="ECO:0007669"/>
    <property type="project" value="InterPro"/>
</dbReference>
<dbReference type="FunFam" id="1.10.630.10:FF:000038">
    <property type="entry name" value="Cytochrome P450 84A1"/>
    <property type="match status" value="1"/>
</dbReference>
<evidence type="ECO:0000313" key="9">
    <source>
        <dbReference type="Proteomes" id="UP000189703"/>
    </source>
</evidence>
<feature type="binding site" description="axial binding residue" evidence="6">
    <location>
        <position position="444"/>
    </location>
    <ligand>
        <name>heme</name>
        <dbReference type="ChEBI" id="CHEBI:30413"/>
    </ligand>
    <ligandPart>
        <name>Fe</name>
        <dbReference type="ChEBI" id="CHEBI:18248"/>
    </ligandPart>
</feature>
<dbReference type="STRING" id="4432.A0A1U8B3H1"/>
<name>A0A1U8B3H1_NELNU</name>
<dbReference type="OMA" id="ICGITMS"/>
<evidence type="ECO:0000256" key="6">
    <source>
        <dbReference type="PIRSR" id="PIRSR602401-1"/>
    </source>
</evidence>
<evidence type="ECO:0000256" key="7">
    <source>
        <dbReference type="RuleBase" id="RU000461"/>
    </source>
</evidence>
<evidence type="ECO:0000256" key="1">
    <source>
        <dbReference type="ARBA" id="ARBA00010617"/>
    </source>
</evidence>
<dbReference type="GO" id="GO:0004497">
    <property type="term" value="F:monooxygenase activity"/>
    <property type="evidence" value="ECO:0007669"/>
    <property type="project" value="UniProtKB-KW"/>
</dbReference>
<dbReference type="SUPFAM" id="SSF48264">
    <property type="entry name" value="Cytochrome P450"/>
    <property type="match status" value="1"/>
</dbReference>
<dbReference type="CDD" id="cd20618">
    <property type="entry name" value="CYP71_clan"/>
    <property type="match status" value="1"/>
</dbReference>
<dbReference type="PRINTS" id="PR00385">
    <property type="entry name" value="P450"/>
</dbReference>
<dbReference type="InterPro" id="IPR002401">
    <property type="entry name" value="Cyt_P450_E_grp-I"/>
</dbReference>
<dbReference type="GO" id="GO:0044550">
    <property type="term" value="P:secondary metabolite biosynthetic process"/>
    <property type="evidence" value="ECO:0007669"/>
    <property type="project" value="UniProtKB-ARBA"/>
</dbReference>
<evidence type="ECO:0000256" key="5">
    <source>
        <dbReference type="ARBA" id="ARBA00023004"/>
    </source>
</evidence>
<keyword evidence="3 6" id="KW-0479">Metal-binding</keyword>
<accession>A0A1U8B3H1</accession>
<keyword evidence="7" id="KW-0503">Monooxygenase</keyword>
<feature type="transmembrane region" description="Helical" evidence="8">
    <location>
        <begin position="6"/>
        <end position="26"/>
    </location>
</feature>
<gene>
    <name evidence="10" type="primary">LOC104609273</name>
</gene>
<dbReference type="InParanoid" id="A0A1U8B3H1"/>
<dbReference type="OrthoDB" id="2789670at2759"/>
<dbReference type="InterPro" id="IPR017972">
    <property type="entry name" value="Cyt_P450_CS"/>
</dbReference>
<dbReference type="PANTHER" id="PTHR47944">
    <property type="entry name" value="CYTOCHROME P450 98A9"/>
    <property type="match status" value="1"/>
</dbReference>
<dbReference type="RefSeq" id="XP_010273844.1">
    <property type="nucleotide sequence ID" value="XM_010275542.2"/>
</dbReference>
<comment type="cofactor">
    <cofactor evidence="6">
        <name>heme</name>
        <dbReference type="ChEBI" id="CHEBI:30413"/>
    </cofactor>
</comment>
<evidence type="ECO:0000313" key="10">
    <source>
        <dbReference type="RefSeq" id="XP_010273844.1"/>
    </source>
</evidence>
<dbReference type="PRINTS" id="PR00463">
    <property type="entry name" value="EP450I"/>
</dbReference>
<keyword evidence="8" id="KW-0812">Transmembrane</keyword>
<dbReference type="Gene3D" id="1.10.630.10">
    <property type="entry name" value="Cytochrome P450"/>
    <property type="match status" value="1"/>
</dbReference>
<dbReference type="KEGG" id="nnu:104609273"/>
<evidence type="ECO:0000256" key="8">
    <source>
        <dbReference type="SAM" id="Phobius"/>
    </source>
</evidence>
<protein>
    <submittedName>
        <fullName evidence="10">Cytochrome P450 71A1-like</fullName>
    </submittedName>
</protein>
<dbReference type="eggNOG" id="KOG0156">
    <property type="taxonomic scope" value="Eukaryota"/>
</dbReference>
<dbReference type="InterPro" id="IPR036396">
    <property type="entry name" value="Cyt_P450_sf"/>
</dbReference>
<organism evidence="9 10">
    <name type="scientific">Nelumbo nucifera</name>
    <name type="common">Sacred lotus</name>
    <dbReference type="NCBI Taxonomy" id="4432"/>
    <lineage>
        <taxon>Eukaryota</taxon>
        <taxon>Viridiplantae</taxon>
        <taxon>Streptophyta</taxon>
        <taxon>Embryophyta</taxon>
        <taxon>Tracheophyta</taxon>
        <taxon>Spermatophyta</taxon>
        <taxon>Magnoliopsida</taxon>
        <taxon>Proteales</taxon>
        <taxon>Nelumbonaceae</taxon>
        <taxon>Nelumbo</taxon>
    </lineage>
</organism>
<dbReference type="PROSITE" id="PS00086">
    <property type="entry name" value="CYTOCHROME_P450"/>
    <property type="match status" value="1"/>
</dbReference>
<keyword evidence="4 7" id="KW-0560">Oxidoreductase</keyword>
<dbReference type="PANTHER" id="PTHR47944:SF4">
    <property type="entry name" value="OS09G0441700 PROTEIN"/>
    <property type="match status" value="1"/>
</dbReference>
<keyword evidence="2 6" id="KW-0349">Heme</keyword>
<keyword evidence="8" id="KW-0472">Membrane</keyword>
<dbReference type="Pfam" id="PF00067">
    <property type="entry name" value="p450"/>
    <property type="match status" value="1"/>
</dbReference>
<dbReference type="GeneID" id="104609273"/>
<proteinExistence type="inferred from homology"/>
<dbReference type="GO" id="GO:0005506">
    <property type="term" value="F:iron ion binding"/>
    <property type="evidence" value="ECO:0007669"/>
    <property type="project" value="InterPro"/>
</dbReference>
<evidence type="ECO:0000256" key="4">
    <source>
        <dbReference type="ARBA" id="ARBA00023002"/>
    </source>
</evidence>
<sequence>MEAPSWAVYALAWLLSLALVILSGHFRRRRANLPPGPKPWPIIGNLNLIGPLPHRSIHELSKKYGPIMQLRFGSRPIVVGSSVEMAKQFLKIHDITFASRPKMAAGKYTTYNYSDITWSPYGPYWRQARKMCLMELFSVKRLESYEYIRVEELRAVLKGLYASSGKPIVLKDHLSTLSLNVISRMVLGKKYTDESETSIVTPGEFKKMLDELFLLNGVVNIGDYIPWIDFLDLQGYVKRMKILSKKFDKFLEHVIDEHNARRQGVEGYVAKDMVDVLLQLADDPTLEVKLHREGVKGFTQDLIAGGTESSAVTVEWAISELLKRPEMFKKATEELDRVIGRERWVEEKDIPQLPYIQAIVKETMRMHPVAPMLVPRFSREDCEIAGYDIPAGTEVFVNTWTIGRDPTLWDAPDEFRPDRFIGRDIDVKGQDFELLPFGSGRRMCPGYSLGLKVIQASLANLLQGFTWNLPDKMKPENLNMEEIFGLSTPKKIPLVAVVEPRLPTHVYGQ</sequence>
<keyword evidence="5 6" id="KW-0408">Iron</keyword>
<dbReference type="InterPro" id="IPR001128">
    <property type="entry name" value="Cyt_P450"/>
</dbReference>
<dbReference type="GO" id="GO:0016705">
    <property type="term" value="F:oxidoreductase activity, acting on paired donors, with incorporation or reduction of molecular oxygen"/>
    <property type="evidence" value="ECO:0007669"/>
    <property type="project" value="InterPro"/>
</dbReference>
<dbReference type="AlphaFoldDB" id="A0A1U8B3H1"/>
<evidence type="ECO:0000256" key="2">
    <source>
        <dbReference type="ARBA" id="ARBA00022617"/>
    </source>
</evidence>